<name>A0A1V9FPA5_9BACT</name>
<dbReference type="InterPro" id="IPR051943">
    <property type="entry name" value="TRAFAC_Dynamin-like_GTPase"/>
</dbReference>
<comment type="caution">
    <text evidence="3">The sequence shown here is derived from an EMBL/GenBank/DDBJ whole genome shotgun (WGS) entry which is preliminary data.</text>
</comment>
<dbReference type="OrthoDB" id="9802035at2"/>
<dbReference type="RefSeq" id="WP_081153524.1">
    <property type="nucleotide sequence ID" value="NZ_LVYD01000065.1"/>
</dbReference>
<dbReference type="Proteomes" id="UP000192796">
    <property type="component" value="Unassembled WGS sequence"/>
</dbReference>
<reference evidence="3 4" key="1">
    <citation type="submission" date="2016-03" db="EMBL/GenBank/DDBJ databases">
        <title>Niastella vici sp. nov., isolated from farmland soil.</title>
        <authorList>
            <person name="Chen L."/>
            <person name="Wang D."/>
            <person name="Yang S."/>
            <person name="Wang G."/>
        </authorList>
    </citation>
    <scope>NUCLEOTIDE SEQUENCE [LARGE SCALE GENOMIC DNA]</scope>
    <source>
        <strain evidence="3 4">DJ57</strain>
    </source>
</reference>
<dbReference type="AlphaFoldDB" id="A0A1V9FPA5"/>
<organism evidence="3 4">
    <name type="scientific">Niastella vici</name>
    <dbReference type="NCBI Taxonomy" id="1703345"/>
    <lineage>
        <taxon>Bacteria</taxon>
        <taxon>Pseudomonadati</taxon>
        <taxon>Bacteroidota</taxon>
        <taxon>Chitinophagia</taxon>
        <taxon>Chitinophagales</taxon>
        <taxon>Chitinophagaceae</taxon>
        <taxon>Niastella</taxon>
    </lineage>
</organism>
<dbReference type="STRING" id="1703345.A3860_34485"/>
<dbReference type="InterPro" id="IPR045063">
    <property type="entry name" value="Dynamin_N"/>
</dbReference>
<dbReference type="CDD" id="cd09912">
    <property type="entry name" value="DLP_2"/>
    <property type="match status" value="1"/>
</dbReference>
<evidence type="ECO:0000259" key="2">
    <source>
        <dbReference type="Pfam" id="PF00350"/>
    </source>
</evidence>
<dbReference type="Pfam" id="PF00350">
    <property type="entry name" value="Dynamin_N"/>
    <property type="match status" value="1"/>
</dbReference>
<evidence type="ECO:0000313" key="3">
    <source>
        <dbReference type="EMBL" id="OQP60189.1"/>
    </source>
</evidence>
<dbReference type="SUPFAM" id="SSF52540">
    <property type="entry name" value="P-loop containing nucleoside triphosphate hydrolases"/>
    <property type="match status" value="1"/>
</dbReference>
<dbReference type="Gene3D" id="3.40.50.300">
    <property type="entry name" value="P-loop containing nucleotide triphosphate hydrolases"/>
    <property type="match status" value="1"/>
</dbReference>
<gene>
    <name evidence="3" type="ORF">A3860_34485</name>
</gene>
<evidence type="ECO:0000313" key="4">
    <source>
        <dbReference type="Proteomes" id="UP000192796"/>
    </source>
</evidence>
<feature type="domain" description="Dynamin N-terminal" evidence="2">
    <location>
        <begin position="74"/>
        <end position="232"/>
    </location>
</feature>
<dbReference type="PANTHER" id="PTHR43681:SF1">
    <property type="entry name" value="SARCALUMENIN"/>
    <property type="match status" value="1"/>
</dbReference>
<dbReference type="PANTHER" id="PTHR43681">
    <property type="entry name" value="TRANSMEMBRANE GTPASE FZO"/>
    <property type="match status" value="1"/>
</dbReference>
<sequence>MKSDSDHIIPGDSFPLEPGASPDLEKLRSYTQVKLQLADLLRNIRLALKVLGREHAENECEELTVKLAEDRFTLAVLGQFKRGKSSLMNAIISREILPTGVLPLTSAITILKYGPAERLIVNRPNQLFPAEAPVIELPDYVTEKGNPNNEKKIDNVHLELPVPFLRYGIEFVDTPGVGSAILANTATTYNFLPECDAVLFVTGADMPMTSVELEFLQKIKEYVDRIFFIINKIDLVTEVERDEVIRFVTQTISRETESDMIKIFPVSSKLALEAGTSGNADVYEKSGLKELEDALAAFLTQEKSTVFLAAIAQKTLRVLDNERQQNIFTEAYLQERIVSIAKEKKLNIHFNPHKAVPTLANEEAKLESLYNLILSKKIEEANLPPALPASAKENKQGKLFAGANQGASIDTTGNINVKADLQTRSCPVCQHLIERASDFFAHWQYELVINEQAQMKFATELGFCPLHTWQLLAVSSPQGASVGYARLSEQVARKLQSAKHLHEKGDLLKALVNNSRSCQVCKMLQQSEEKYIQQLAAAIGDAGARQQYLNSEGACLWHLGMLIDASSSLEIGEWLISHAVLHFEHDAEDMRSYVLKRDALRRYLQNTNEQDAYRRTIVRIVGERSVCMPWAEDGEIR</sequence>
<evidence type="ECO:0000256" key="1">
    <source>
        <dbReference type="SAM" id="MobiDB-lite"/>
    </source>
</evidence>
<feature type="region of interest" description="Disordered" evidence="1">
    <location>
        <begin position="1"/>
        <end position="20"/>
    </location>
</feature>
<protein>
    <recommendedName>
        <fullName evidence="2">Dynamin N-terminal domain-containing protein</fullName>
    </recommendedName>
</protein>
<keyword evidence="4" id="KW-1185">Reference proteome</keyword>
<dbReference type="InterPro" id="IPR027417">
    <property type="entry name" value="P-loop_NTPase"/>
</dbReference>
<proteinExistence type="predicted"/>
<accession>A0A1V9FPA5</accession>
<dbReference type="EMBL" id="LVYD01000065">
    <property type="protein sequence ID" value="OQP60189.1"/>
    <property type="molecule type" value="Genomic_DNA"/>
</dbReference>